<dbReference type="Pfam" id="PF08447">
    <property type="entry name" value="PAS_3"/>
    <property type="match status" value="1"/>
</dbReference>
<evidence type="ECO:0000256" key="3">
    <source>
        <dbReference type="PROSITE-ProRule" id="PRU00284"/>
    </source>
</evidence>
<dbReference type="AlphaFoldDB" id="A0A3L8PZW6"/>
<evidence type="ECO:0000256" key="4">
    <source>
        <dbReference type="SAM" id="Phobius"/>
    </source>
</evidence>
<gene>
    <name evidence="7" type="ORF">D5018_05400</name>
</gene>
<dbReference type="EMBL" id="QZEI01000012">
    <property type="protein sequence ID" value="RLV60710.1"/>
    <property type="molecule type" value="Genomic_DNA"/>
</dbReference>
<dbReference type="SUPFAM" id="SSF58104">
    <property type="entry name" value="Methyl-accepting chemotaxis protein (MCP) signaling domain"/>
    <property type="match status" value="1"/>
</dbReference>
<feature type="domain" description="Methyl-accepting transducer" evidence="5">
    <location>
        <begin position="255"/>
        <end position="491"/>
    </location>
</feature>
<dbReference type="Pfam" id="PF00015">
    <property type="entry name" value="MCPsignal"/>
    <property type="match status" value="1"/>
</dbReference>
<dbReference type="Gene3D" id="1.10.287.950">
    <property type="entry name" value="Methyl-accepting chemotaxis protein"/>
    <property type="match status" value="1"/>
</dbReference>
<dbReference type="GO" id="GO:0006935">
    <property type="term" value="P:chemotaxis"/>
    <property type="evidence" value="ECO:0007669"/>
    <property type="project" value="UniProtKB-ARBA"/>
</dbReference>
<comment type="subcellular location">
    <subcellularLocation>
        <location evidence="1">Membrane</location>
    </subcellularLocation>
</comment>
<dbReference type="CDD" id="cd00130">
    <property type="entry name" value="PAS"/>
    <property type="match status" value="1"/>
</dbReference>
<accession>A0A3L8PZW6</accession>
<evidence type="ECO:0000259" key="6">
    <source>
        <dbReference type="PROSITE" id="PS50112"/>
    </source>
</evidence>
<protein>
    <submittedName>
        <fullName evidence="7">PAS domain S-box protein</fullName>
    </submittedName>
</protein>
<dbReference type="PANTHER" id="PTHR32089">
    <property type="entry name" value="METHYL-ACCEPTING CHEMOTAXIS PROTEIN MCPB"/>
    <property type="match status" value="1"/>
</dbReference>
<dbReference type="GO" id="GO:0016020">
    <property type="term" value="C:membrane"/>
    <property type="evidence" value="ECO:0007669"/>
    <property type="project" value="UniProtKB-SubCell"/>
</dbReference>
<keyword evidence="8" id="KW-1185">Reference proteome</keyword>
<keyword evidence="4" id="KW-0472">Membrane</keyword>
<feature type="transmembrane region" description="Helical" evidence="4">
    <location>
        <begin position="155"/>
        <end position="174"/>
    </location>
</feature>
<evidence type="ECO:0000313" key="8">
    <source>
        <dbReference type="Proteomes" id="UP000281474"/>
    </source>
</evidence>
<dbReference type="OrthoDB" id="5675566at2"/>
<keyword evidence="2 3" id="KW-0807">Transducer</keyword>
<feature type="domain" description="PAS" evidence="6">
    <location>
        <begin position="33"/>
        <end position="59"/>
    </location>
</feature>
<dbReference type="Proteomes" id="UP000281474">
    <property type="component" value="Unassembled WGS sequence"/>
</dbReference>
<dbReference type="CDD" id="cd11386">
    <property type="entry name" value="MCP_signal"/>
    <property type="match status" value="1"/>
</dbReference>
<proteinExistence type="predicted"/>
<organism evidence="7 8">
    <name type="scientific">Parashewanella curva</name>
    <dbReference type="NCBI Taxonomy" id="2338552"/>
    <lineage>
        <taxon>Bacteria</taxon>
        <taxon>Pseudomonadati</taxon>
        <taxon>Pseudomonadota</taxon>
        <taxon>Gammaproteobacteria</taxon>
        <taxon>Alteromonadales</taxon>
        <taxon>Shewanellaceae</taxon>
        <taxon>Parashewanella</taxon>
    </lineage>
</organism>
<feature type="transmembrane region" description="Helical" evidence="4">
    <location>
        <begin position="180"/>
        <end position="200"/>
    </location>
</feature>
<dbReference type="InterPro" id="IPR000014">
    <property type="entry name" value="PAS"/>
</dbReference>
<dbReference type="Gene3D" id="3.30.450.20">
    <property type="entry name" value="PAS domain"/>
    <property type="match status" value="1"/>
</dbReference>
<reference evidence="7 8" key="1">
    <citation type="submission" date="2018-09" db="EMBL/GenBank/DDBJ databases">
        <title>Phylogeny of the Shewanellaceae, and recommendation for two new genera, Pseudoshewanella and Parashewanella.</title>
        <authorList>
            <person name="Wang G."/>
        </authorList>
    </citation>
    <scope>NUCLEOTIDE SEQUENCE [LARGE SCALE GENOMIC DNA]</scope>
    <source>
        <strain evidence="7 8">C51</strain>
    </source>
</reference>
<evidence type="ECO:0000256" key="2">
    <source>
        <dbReference type="ARBA" id="ARBA00023224"/>
    </source>
</evidence>
<comment type="caution">
    <text evidence="7">The sequence shown here is derived from an EMBL/GenBank/DDBJ whole genome shotgun (WGS) entry which is preliminary data.</text>
</comment>
<dbReference type="PROSITE" id="PS50111">
    <property type="entry name" value="CHEMOTAXIS_TRANSDUC_2"/>
    <property type="match status" value="1"/>
</dbReference>
<dbReference type="RefSeq" id="WP_121837985.1">
    <property type="nucleotide sequence ID" value="NZ_ML014761.1"/>
</dbReference>
<evidence type="ECO:0000256" key="1">
    <source>
        <dbReference type="ARBA" id="ARBA00004370"/>
    </source>
</evidence>
<keyword evidence="4" id="KW-0812">Transmembrane</keyword>
<evidence type="ECO:0000259" key="5">
    <source>
        <dbReference type="PROSITE" id="PS50111"/>
    </source>
</evidence>
<dbReference type="PANTHER" id="PTHR32089:SF112">
    <property type="entry name" value="LYSOZYME-LIKE PROTEIN-RELATED"/>
    <property type="match status" value="1"/>
</dbReference>
<keyword evidence="4" id="KW-1133">Transmembrane helix</keyword>
<dbReference type="InterPro" id="IPR013655">
    <property type="entry name" value="PAS_fold_3"/>
</dbReference>
<dbReference type="InterPro" id="IPR004089">
    <property type="entry name" value="MCPsignal_dom"/>
</dbReference>
<evidence type="ECO:0000313" key="7">
    <source>
        <dbReference type="EMBL" id="RLV60710.1"/>
    </source>
</evidence>
<dbReference type="PROSITE" id="PS50112">
    <property type="entry name" value="PAS"/>
    <property type="match status" value="1"/>
</dbReference>
<dbReference type="SMART" id="SM00283">
    <property type="entry name" value="MA"/>
    <property type="match status" value="1"/>
</dbReference>
<dbReference type="NCBIfam" id="TIGR00229">
    <property type="entry name" value="sensory_box"/>
    <property type="match status" value="1"/>
</dbReference>
<dbReference type="GO" id="GO:0007165">
    <property type="term" value="P:signal transduction"/>
    <property type="evidence" value="ECO:0007669"/>
    <property type="project" value="UniProtKB-KW"/>
</dbReference>
<sequence length="527" mass="58523">MTSKKVLHLKSSSIVHSQEVEYPSHYKLLSTTDLDSRITYANQDFVAVSGYSYEELIDKPHSIVRHSDMPKKAFENMWLTIKEGHNWMGMVKNRCKNGDYYWVNAFVSPVKQQGKTVEYQSVRTQLEPELKKRAAECYQKLQKGSVSLPQWSLSLVHKIGLIWGMSLLMVFAGLSSKSVVIQWGISGLGVISGFIGLWWLKERLKGLMKLSSEVHDNKIGQYLYSGTIDELSHLELSLRMRKAETLAIVGRIQDSGEKLQKSILVQDDQNQQNLTNLAEQNDNLSQVAMSVCQMSEAISEVAENTVDTAMHIEESIGKLVDTQTALSISQESSNKITQLLECSQSSIANLDELCGKIDSVLNVIDSLAEQTNLLALNAAIEAARAGEAGRGFAVVADEVRMLANRSQTSAKEIQEIINGLKQTTAVAVAQMQHSQSMILESTQSEKALKDTLLKMNTALKQVHNMGQQTAVAAEQQSQAMLQVQENMDAIKLNTEALLDNIDSSVELSQGLTVQNEQQQDLVAQFDR</sequence>
<name>A0A3L8PZW6_9GAMM</name>